<keyword evidence="10" id="KW-0539">Nucleus</keyword>
<dbReference type="GO" id="GO:0005694">
    <property type="term" value="C:chromosome"/>
    <property type="evidence" value="ECO:0007669"/>
    <property type="project" value="UniProtKB-SubCell"/>
</dbReference>
<keyword evidence="9 11" id="KW-0694">RNA-binding</keyword>
<dbReference type="PANTHER" id="PTHR23111:SF40">
    <property type="entry name" value="RNA-BINDING PROTEIN INVOLVED IN HETEROCHROMATIN ASSEMBLY-RELATED"/>
    <property type="match status" value="1"/>
</dbReference>
<feature type="domain" description="RRM" evidence="14">
    <location>
        <begin position="256"/>
        <end position="334"/>
    </location>
</feature>
<dbReference type="GO" id="GO:0008270">
    <property type="term" value="F:zinc ion binding"/>
    <property type="evidence" value="ECO:0007669"/>
    <property type="project" value="UniProtKB-KW"/>
</dbReference>
<protein>
    <recommendedName>
        <fullName evidence="18">RNA-binding protein</fullName>
    </recommendedName>
</protein>
<dbReference type="InterPro" id="IPR034351">
    <property type="entry name" value="Nrp1_RRM"/>
</dbReference>
<dbReference type="SUPFAM" id="SSF90209">
    <property type="entry name" value="Ran binding protein zinc finger-like"/>
    <property type="match status" value="2"/>
</dbReference>
<evidence type="ECO:0000256" key="7">
    <source>
        <dbReference type="ARBA" id="ARBA00022771"/>
    </source>
</evidence>
<evidence type="ECO:0000256" key="5">
    <source>
        <dbReference type="ARBA" id="ARBA00022723"/>
    </source>
</evidence>
<keyword evidence="5" id="KW-0479">Metal-binding</keyword>
<evidence type="ECO:0008006" key="18">
    <source>
        <dbReference type="Google" id="ProtNLM"/>
    </source>
</evidence>
<dbReference type="OrthoDB" id="448399at2759"/>
<dbReference type="InterPro" id="IPR036443">
    <property type="entry name" value="Znf_RanBP2_sf"/>
</dbReference>
<dbReference type="SUPFAM" id="SSF54928">
    <property type="entry name" value="RNA-binding domain, RBD"/>
    <property type="match status" value="1"/>
</dbReference>
<evidence type="ECO:0000256" key="11">
    <source>
        <dbReference type="PROSITE-ProRule" id="PRU00176"/>
    </source>
</evidence>
<dbReference type="Pfam" id="PF00641">
    <property type="entry name" value="Zn_ribbon_RanBP"/>
    <property type="match status" value="2"/>
</dbReference>
<evidence type="ECO:0000256" key="6">
    <source>
        <dbReference type="ARBA" id="ARBA00022737"/>
    </source>
</evidence>
<dbReference type="AlphaFoldDB" id="A0A9P4GM14"/>
<feature type="region of interest" description="Disordered" evidence="13">
    <location>
        <begin position="553"/>
        <end position="619"/>
    </location>
</feature>
<evidence type="ECO:0000259" key="14">
    <source>
        <dbReference type="PROSITE" id="PS50102"/>
    </source>
</evidence>
<dbReference type="SMART" id="SM00360">
    <property type="entry name" value="RRM"/>
    <property type="match status" value="1"/>
</dbReference>
<dbReference type="InterPro" id="IPR035979">
    <property type="entry name" value="RBD_domain_sf"/>
</dbReference>
<dbReference type="InterPro" id="IPR036397">
    <property type="entry name" value="RNaseH_sf"/>
</dbReference>
<gene>
    <name evidence="16" type="ORF">K460DRAFT_353088</name>
</gene>
<dbReference type="InterPro" id="IPR001876">
    <property type="entry name" value="Znf_RanBP2"/>
</dbReference>
<dbReference type="GeneID" id="63848944"/>
<dbReference type="GO" id="GO:0003729">
    <property type="term" value="F:mRNA binding"/>
    <property type="evidence" value="ECO:0007669"/>
    <property type="project" value="TreeGrafter"/>
</dbReference>
<dbReference type="InterPro" id="IPR000504">
    <property type="entry name" value="RRM_dom"/>
</dbReference>
<dbReference type="SMART" id="SM00547">
    <property type="entry name" value="ZnF_RBZ"/>
    <property type="match status" value="2"/>
</dbReference>
<evidence type="ECO:0000256" key="4">
    <source>
        <dbReference type="ARBA" id="ARBA00022553"/>
    </source>
</evidence>
<dbReference type="PROSITE" id="PS01358">
    <property type="entry name" value="ZF_RANBP2_1"/>
    <property type="match status" value="2"/>
</dbReference>
<dbReference type="Pfam" id="PF00076">
    <property type="entry name" value="RRM_1"/>
    <property type="match status" value="1"/>
</dbReference>
<feature type="domain" description="RanBP2-type" evidence="15">
    <location>
        <begin position="355"/>
        <end position="384"/>
    </location>
</feature>
<dbReference type="InterPro" id="IPR013520">
    <property type="entry name" value="Ribonucl_H"/>
</dbReference>
<keyword evidence="4" id="KW-0597">Phosphoprotein</keyword>
<dbReference type="InterPro" id="IPR012677">
    <property type="entry name" value="Nucleotide-bd_a/b_plait_sf"/>
</dbReference>
<evidence type="ECO:0000259" key="15">
    <source>
        <dbReference type="PROSITE" id="PS50199"/>
    </source>
</evidence>
<dbReference type="RefSeq" id="XP_040790618.1">
    <property type="nucleotide sequence ID" value="XM_040931692.1"/>
</dbReference>
<dbReference type="Proteomes" id="UP000800039">
    <property type="component" value="Unassembled WGS sequence"/>
</dbReference>
<evidence type="ECO:0000313" key="16">
    <source>
        <dbReference type="EMBL" id="KAF1848055.1"/>
    </source>
</evidence>
<keyword evidence="6" id="KW-0677">Repeat</keyword>
<evidence type="ECO:0000256" key="9">
    <source>
        <dbReference type="ARBA" id="ARBA00022884"/>
    </source>
</evidence>
<dbReference type="PROSITE" id="PS50102">
    <property type="entry name" value="RRM"/>
    <property type="match status" value="1"/>
</dbReference>
<name>A0A9P4GM14_9PLEO</name>
<dbReference type="InterPro" id="IPR012337">
    <property type="entry name" value="RNaseH-like_sf"/>
</dbReference>
<evidence type="ECO:0000313" key="17">
    <source>
        <dbReference type="Proteomes" id="UP000800039"/>
    </source>
</evidence>
<dbReference type="FunFam" id="4.10.1060.10:FF:000024">
    <property type="entry name" value="RNA-binding protein"/>
    <property type="match status" value="1"/>
</dbReference>
<sequence>MASQATPSPQAPNLDRYLVIHVATTCDEHGVYVTKDSAEVIELGWILLDAKSCEELHRESVLVKPINTPITALCTSLTTLTWDQVRNAGSFRDAIDRFNAFAQEHIVPKNYEFAFVTLDSWDLRVQLPREARDKSVVLPPYLQHSRTFDLRTEYQRWQAHHPESLPFGSSALTNICAALEVEPVQSSAPIKHNLPFHLQALAPASPRRAMEEAVTLARVLRGLIRKSQPPQEHPDVLTKPMDARADVRAFLSERSKVLHMSGLPHDTTQSELESWFTQFGGRPIAFWTLRTPDQHKPTGTGFAIFSSHEEAAESLCMNGRALNEKAIEVSPSSSRVLDRAADIITPFPPSKNRPRPGDWNCPSCGFSNFQRRTACFRCSFPAMQQGPPGGDPMAYGGGGGGGYGYGGHPGMMGPPQHHMGHGHGHGMGGGHMRGGTGVVPFRAGDWKCGENGCGYHNFAKNTACLRCGASRAGAAVVADSAFPSPMDTPSGFGMGPPSMGGTPGAGPYGPAGFAAGGFPAQQYGGPPSQYALPSGMGAASPYPPMGAQYVQNGGMHSTPFDSRSAEAAFSSADPYANQGAMNGGDGRNDPFSFLSTGFGSLSMNDDRRNASNPANKSPA</sequence>
<keyword evidence="17" id="KW-1185">Reference proteome</keyword>
<evidence type="ECO:0000256" key="2">
    <source>
        <dbReference type="ARBA" id="ARBA00004286"/>
    </source>
</evidence>
<feature type="compositionally biased region" description="Low complexity" evidence="13">
    <location>
        <begin position="591"/>
        <end position="602"/>
    </location>
</feature>
<organism evidence="16 17">
    <name type="scientific">Cucurbitaria berberidis CBS 394.84</name>
    <dbReference type="NCBI Taxonomy" id="1168544"/>
    <lineage>
        <taxon>Eukaryota</taxon>
        <taxon>Fungi</taxon>
        <taxon>Dikarya</taxon>
        <taxon>Ascomycota</taxon>
        <taxon>Pezizomycotina</taxon>
        <taxon>Dothideomycetes</taxon>
        <taxon>Pleosporomycetidae</taxon>
        <taxon>Pleosporales</taxon>
        <taxon>Pleosporineae</taxon>
        <taxon>Cucurbitariaceae</taxon>
        <taxon>Cucurbitaria</taxon>
    </lineage>
</organism>
<dbReference type="InterPro" id="IPR047201">
    <property type="entry name" value="ERI-1_3'hExo-like"/>
</dbReference>
<dbReference type="EMBL" id="ML976615">
    <property type="protein sequence ID" value="KAF1848055.1"/>
    <property type="molecule type" value="Genomic_DNA"/>
</dbReference>
<comment type="subcellular location">
    <subcellularLocation>
        <location evidence="2">Chromosome</location>
    </subcellularLocation>
    <subcellularLocation>
        <location evidence="1">Nucleus</location>
    </subcellularLocation>
</comment>
<dbReference type="CDD" id="cd12452">
    <property type="entry name" value="RRM_ARP_like"/>
    <property type="match status" value="1"/>
</dbReference>
<dbReference type="FunFam" id="4.10.1060.10:FF:000021">
    <property type="entry name" value="MUTL protein homolog 3"/>
    <property type="match status" value="1"/>
</dbReference>
<reference evidence="16" key="1">
    <citation type="submission" date="2020-01" db="EMBL/GenBank/DDBJ databases">
        <authorList>
            <consortium name="DOE Joint Genome Institute"/>
            <person name="Haridas S."/>
            <person name="Albert R."/>
            <person name="Binder M."/>
            <person name="Bloem J."/>
            <person name="Labutti K."/>
            <person name="Salamov A."/>
            <person name="Andreopoulos B."/>
            <person name="Baker S.E."/>
            <person name="Barry K."/>
            <person name="Bills G."/>
            <person name="Bluhm B.H."/>
            <person name="Cannon C."/>
            <person name="Castanera R."/>
            <person name="Culley D.E."/>
            <person name="Daum C."/>
            <person name="Ezra D."/>
            <person name="Gonzalez J.B."/>
            <person name="Henrissat B."/>
            <person name="Kuo A."/>
            <person name="Liang C."/>
            <person name="Lipzen A."/>
            <person name="Lutzoni F."/>
            <person name="Magnuson J."/>
            <person name="Mondo S."/>
            <person name="Nolan M."/>
            <person name="Ohm R."/>
            <person name="Pangilinan J."/>
            <person name="Park H.-J."/>
            <person name="Ramirez L."/>
            <person name="Alfaro M."/>
            <person name="Sun H."/>
            <person name="Tritt A."/>
            <person name="Yoshinaga Y."/>
            <person name="Zwiers L.-H."/>
            <person name="Turgeon B.G."/>
            <person name="Goodwin S.B."/>
            <person name="Spatafora J.W."/>
            <person name="Crous P.W."/>
            <person name="Grigoriev I.V."/>
        </authorList>
    </citation>
    <scope>NUCLEOTIDE SEQUENCE</scope>
    <source>
        <strain evidence="16">CBS 394.84</strain>
    </source>
</reference>
<dbReference type="CDD" id="cd06133">
    <property type="entry name" value="ERI-1_3'hExo_like"/>
    <property type="match status" value="1"/>
</dbReference>
<evidence type="ECO:0000256" key="8">
    <source>
        <dbReference type="ARBA" id="ARBA00022833"/>
    </source>
</evidence>
<evidence type="ECO:0000256" key="13">
    <source>
        <dbReference type="SAM" id="MobiDB-lite"/>
    </source>
</evidence>
<dbReference type="Gene3D" id="3.30.420.10">
    <property type="entry name" value="Ribonuclease H-like superfamily/Ribonuclease H"/>
    <property type="match status" value="1"/>
</dbReference>
<dbReference type="PANTHER" id="PTHR23111">
    <property type="entry name" value="ZINC FINGER PROTEIN"/>
    <property type="match status" value="1"/>
</dbReference>
<dbReference type="PROSITE" id="PS50199">
    <property type="entry name" value="ZF_RANBP2_2"/>
    <property type="match status" value="2"/>
</dbReference>
<evidence type="ECO:0000256" key="12">
    <source>
        <dbReference type="PROSITE-ProRule" id="PRU00322"/>
    </source>
</evidence>
<keyword evidence="8" id="KW-0862">Zinc</keyword>
<dbReference type="GO" id="GO:0005634">
    <property type="term" value="C:nucleus"/>
    <property type="evidence" value="ECO:0007669"/>
    <property type="project" value="UniProtKB-SubCell"/>
</dbReference>
<dbReference type="SUPFAM" id="SSF53098">
    <property type="entry name" value="Ribonuclease H-like"/>
    <property type="match status" value="1"/>
</dbReference>
<dbReference type="GO" id="GO:0000175">
    <property type="term" value="F:3'-5'-RNA exonuclease activity"/>
    <property type="evidence" value="ECO:0007669"/>
    <property type="project" value="InterPro"/>
</dbReference>
<comment type="caution">
    <text evidence="16">The sequence shown here is derived from an EMBL/GenBank/DDBJ whole genome shotgun (WGS) entry which is preliminary data.</text>
</comment>
<dbReference type="Gene3D" id="4.10.1060.10">
    <property type="entry name" value="Zinc finger, RanBP2-type"/>
    <property type="match status" value="2"/>
</dbReference>
<keyword evidence="3" id="KW-0158">Chromosome</keyword>
<proteinExistence type="predicted"/>
<keyword evidence="7 12" id="KW-0863">Zinc-finger</keyword>
<feature type="domain" description="RanBP2-type" evidence="15">
    <location>
        <begin position="442"/>
        <end position="473"/>
    </location>
</feature>
<evidence type="ECO:0000256" key="3">
    <source>
        <dbReference type="ARBA" id="ARBA00022454"/>
    </source>
</evidence>
<dbReference type="GO" id="GO:0005737">
    <property type="term" value="C:cytoplasm"/>
    <property type="evidence" value="ECO:0007669"/>
    <property type="project" value="UniProtKB-ARBA"/>
</dbReference>
<accession>A0A9P4GM14</accession>
<evidence type="ECO:0000256" key="1">
    <source>
        <dbReference type="ARBA" id="ARBA00004123"/>
    </source>
</evidence>
<dbReference type="Pfam" id="PF00929">
    <property type="entry name" value="RNase_T"/>
    <property type="match status" value="1"/>
</dbReference>
<evidence type="ECO:0000256" key="10">
    <source>
        <dbReference type="ARBA" id="ARBA00023242"/>
    </source>
</evidence>
<feature type="compositionally biased region" description="Polar residues" evidence="13">
    <location>
        <begin position="610"/>
        <end position="619"/>
    </location>
</feature>
<dbReference type="Gene3D" id="3.30.70.330">
    <property type="match status" value="1"/>
</dbReference>